<proteinExistence type="predicted"/>
<dbReference type="InterPro" id="IPR016181">
    <property type="entry name" value="Acyl_CoA_acyltransferase"/>
</dbReference>
<dbReference type="PROSITE" id="PS51186">
    <property type="entry name" value="GNAT"/>
    <property type="match status" value="1"/>
</dbReference>
<evidence type="ECO:0000259" key="1">
    <source>
        <dbReference type="PROSITE" id="PS51186"/>
    </source>
</evidence>
<sequence>MEITGEKVLLREYTADDFTFYNELEQHSLTYKYESNRPDLDQIKTNFQTILADRDASPRVVYAFLLCDKFDLRPIGRVRIRLNWAEIKEWEIGWALHPDHWKKGYATDAAKTLIGFAYNELHVHRIVAYANAENELSEQVMIRAGMIKDGLLRETRLCNEKWCNEVIYSVLESDLT</sequence>
<dbReference type="InterPro" id="IPR000182">
    <property type="entry name" value="GNAT_dom"/>
</dbReference>
<dbReference type="Gene3D" id="3.40.630.30">
    <property type="match status" value="1"/>
</dbReference>
<dbReference type="EMBL" id="JAGKSP010000002">
    <property type="protein sequence ID" value="MBP3962878.1"/>
    <property type="molecule type" value="Genomic_DNA"/>
</dbReference>
<gene>
    <name evidence="2" type="ORF">I8J30_09220</name>
</gene>
<evidence type="ECO:0000313" key="3">
    <source>
        <dbReference type="Proteomes" id="UP000673394"/>
    </source>
</evidence>
<comment type="caution">
    <text evidence="2">The sequence shown here is derived from an EMBL/GenBank/DDBJ whole genome shotgun (WGS) entry which is preliminary data.</text>
</comment>
<dbReference type="RefSeq" id="WP_210657392.1">
    <property type="nucleotide sequence ID" value="NZ_JAGKSP010000002.1"/>
</dbReference>
<dbReference type="SUPFAM" id="SSF55729">
    <property type="entry name" value="Acyl-CoA N-acyltransferases (Nat)"/>
    <property type="match status" value="1"/>
</dbReference>
<organism evidence="2 3">
    <name type="scientific">Paenibacillus lignilyticus</name>
    <dbReference type="NCBI Taxonomy" id="1172615"/>
    <lineage>
        <taxon>Bacteria</taxon>
        <taxon>Bacillati</taxon>
        <taxon>Bacillota</taxon>
        <taxon>Bacilli</taxon>
        <taxon>Bacillales</taxon>
        <taxon>Paenibacillaceae</taxon>
        <taxon>Paenibacillus</taxon>
    </lineage>
</organism>
<dbReference type="Proteomes" id="UP000673394">
    <property type="component" value="Unassembled WGS sequence"/>
</dbReference>
<feature type="domain" description="N-acetyltransferase" evidence="1">
    <location>
        <begin position="8"/>
        <end position="164"/>
    </location>
</feature>
<protein>
    <submittedName>
        <fullName evidence="2">GNAT family N-acetyltransferase</fullName>
    </submittedName>
</protein>
<name>A0ABS5CCL9_9BACL</name>
<accession>A0ABS5CCL9</accession>
<dbReference type="CDD" id="cd04301">
    <property type="entry name" value="NAT_SF"/>
    <property type="match status" value="1"/>
</dbReference>
<dbReference type="PANTHER" id="PTHR43792">
    <property type="entry name" value="GNAT FAMILY, PUTATIVE (AFU_ORTHOLOGUE AFUA_3G00765)-RELATED-RELATED"/>
    <property type="match status" value="1"/>
</dbReference>
<dbReference type="Pfam" id="PF13302">
    <property type="entry name" value="Acetyltransf_3"/>
    <property type="match status" value="1"/>
</dbReference>
<evidence type="ECO:0000313" key="2">
    <source>
        <dbReference type="EMBL" id="MBP3962878.1"/>
    </source>
</evidence>
<reference evidence="2 3" key="1">
    <citation type="submission" date="2021-04" db="EMBL/GenBank/DDBJ databases">
        <title>Paenibacillus sp. DLE-14 whole genome sequence.</title>
        <authorList>
            <person name="Ham Y.J."/>
        </authorList>
    </citation>
    <scope>NUCLEOTIDE SEQUENCE [LARGE SCALE GENOMIC DNA]</scope>
    <source>
        <strain evidence="2 3">DLE-14</strain>
    </source>
</reference>
<keyword evidence="3" id="KW-1185">Reference proteome</keyword>
<dbReference type="InterPro" id="IPR051531">
    <property type="entry name" value="N-acetyltransferase"/>
</dbReference>